<feature type="transmembrane region" description="Helical" evidence="1">
    <location>
        <begin position="110"/>
        <end position="136"/>
    </location>
</feature>
<dbReference type="InterPro" id="IPR045338">
    <property type="entry name" value="DUF6535"/>
</dbReference>
<proteinExistence type="predicted"/>
<name>A0A8H7DBQ2_9AGAR</name>
<comment type="caution">
    <text evidence="3">The sequence shown here is derived from an EMBL/GenBank/DDBJ whole genome shotgun (WGS) entry which is preliminary data.</text>
</comment>
<feature type="transmembrane region" description="Helical" evidence="1">
    <location>
        <begin position="47"/>
        <end position="64"/>
    </location>
</feature>
<reference evidence="3" key="1">
    <citation type="submission" date="2020-05" db="EMBL/GenBank/DDBJ databases">
        <title>Mycena genomes resolve the evolution of fungal bioluminescence.</title>
        <authorList>
            <person name="Tsai I.J."/>
        </authorList>
    </citation>
    <scope>NUCLEOTIDE SEQUENCE</scope>
    <source>
        <strain evidence="3">160909Yilan</strain>
    </source>
</reference>
<keyword evidence="4" id="KW-1185">Reference proteome</keyword>
<evidence type="ECO:0000313" key="4">
    <source>
        <dbReference type="Proteomes" id="UP000623467"/>
    </source>
</evidence>
<organism evidence="3 4">
    <name type="scientific">Mycena sanguinolenta</name>
    <dbReference type="NCBI Taxonomy" id="230812"/>
    <lineage>
        <taxon>Eukaryota</taxon>
        <taxon>Fungi</taxon>
        <taxon>Dikarya</taxon>
        <taxon>Basidiomycota</taxon>
        <taxon>Agaricomycotina</taxon>
        <taxon>Agaricomycetes</taxon>
        <taxon>Agaricomycetidae</taxon>
        <taxon>Agaricales</taxon>
        <taxon>Marasmiineae</taxon>
        <taxon>Mycenaceae</taxon>
        <taxon>Mycena</taxon>
    </lineage>
</organism>
<gene>
    <name evidence="3" type="ORF">MSAN_00954400</name>
</gene>
<keyword evidence="1" id="KW-1133">Transmembrane helix</keyword>
<feature type="transmembrane region" description="Helical" evidence="1">
    <location>
        <begin position="178"/>
        <end position="197"/>
    </location>
</feature>
<keyword evidence="1" id="KW-0812">Transmembrane</keyword>
<dbReference type="AlphaFoldDB" id="A0A8H7DBQ2"/>
<accession>A0A8H7DBQ2</accession>
<dbReference type="EMBL" id="JACAZH010000006">
    <property type="protein sequence ID" value="KAF7366957.1"/>
    <property type="molecule type" value="Genomic_DNA"/>
</dbReference>
<protein>
    <recommendedName>
        <fullName evidence="2">DUF6535 domain-containing protein</fullName>
    </recommendedName>
</protein>
<feature type="domain" description="DUF6535" evidence="2">
    <location>
        <begin position="23"/>
        <end position="199"/>
    </location>
</feature>
<sequence>MLHKEKDPAVSDSSDEAAAAKMWAVYISEAEKYDKGLVESWKSDMDGLLIFAALFSAILTAFIIESYKSLSADPANTAVQILGQISQQLAASANGTKSNPSPSVPFTPGWASLVCNGLWFLSLGFSLTCALVATLVQQWARDFLHKTDIRSAPVIRARIFSYLYYGLKRFRMHTVVEIMPILLHTSLFLFFVGLVAFLSPVNIILAAIAAAILGAVVSVYSVFTILPLWYRDCSYHTPLSSAFWTVSKILAHILSFSHSLSVANPESPPTDIAMDSTSDDTMVEAMTRAALQVSPDRSQRDQKALVWTLKSLSDDTELEPFVEAIPDLLWSPNGRRPTYEGHILHLVHHPEVYLNTRVATLLDSCDSGLLRTSDAQRRRITCYKALWAIATLAKPTVRTLARDLDGAALMALSTTHLALFGRPGVGETIWMPIQPLNDSTAPVVTLHPNLKLEASDPATPYYLSALAVMACSTLIAVRARMLAIQERLATYRVELSNRRTPDMSDLFPICSWLRSLELRTLRPFPQSILFNPIAEIPKLMEKITDFLHSAVPSDILFTYLDETSKCSSLPYRWDETLTFIMSTPGRVHLDEFNSCLNSVLSRVDTQDARTVARTSEIVSVLLSLWSEQAGNHIPHSIIHLLNQWTPNSGMPDVFSLAGGFRKRLWVLFPPVVGQAGTRVGGFEEDILSALWQLAAYLPKPLDQYEDDNDEISLKALLKKIFDQLPSSFDNPLNCSLPEISNGLVPMCTY</sequence>
<evidence type="ECO:0000256" key="1">
    <source>
        <dbReference type="SAM" id="Phobius"/>
    </source>
</evidence>
<keyword evidence="1" id="KW-0472">Membrane</keyword>
<dbReference type="Pfam" id="PF20153">
    <property type="entry name" value="DUF6535"/>
    <property type="match status" value="1"/>
</dbReference>
<dbReference type="Proteomes" id="UP000623467">
    <property type="component" value="Unassembled WGS sequence"/>
</dbReference>
<evidence type="ECO:0000313" key="3">
    <source>
        <dbReference type="EMBL" id="KAF7366957.1"/>
    </source>
</evidence>
<dbReference type="OrthoDB" id="3235960at2759"/>
<feature type="transmembrane region" description="Helical" evidence="1">
    <location>
        <begin position="203"/>
        <end position="230"/>
    </location>
</feature>
<evidence type="ECO:0000259" key="2">
    <source>
        <dbReference type="Pfam" id="PF20153"/>
    </source>
</evidence>